<dbReference type="EMBL" id="JARKIB010000723">
    <property type="protein sequence ID" value="KAJ7693475.1"/>
    <property type="molecule type" value="Genomic_DNA"/>
</dbReference>
<dbReference type="Proteomes" id="UP001215598">
    <property type="component" value="Unassembled WGS sequence"/>
</dbReference>
<comment type="caution">
    <text evidence="1">The sequence shown here is derived from an EMBL/GenBank/DDBJ whole genome shotgun (WGS) entry which is preliminary data.</text>
</comment>
<evidence type="ECO:0000313" key="2">
    <source>
        <dbReference type="Proteomes" id="UP001215598"/>
    </source>
</evidence>
<reference evidence="1" key="1">
    <citation type="submission" date="2023-03" db="EMBL/GenBank/DDBJ databases">
        <title>Massive genome expansion in bonnet fungi (Mycena s.s.) driven by repeated elements and novel gene families across ecological guilds.</title>
        <authorList>
            <consortium name="Lawrence Berkeley National Laboratory"/>
            <person name="Harder C.B."/>
            <person name="Miyauchi S."/>
            <person name="Viragh M."/>
            <person name="Kuo A."/>
            <person name="Thoen E."/>
            <person name="Andreopoulos B."/>
            <person name="Lu D."/>
            <person name="Skrede I."/>
            <person name="Drula E."/>
            <person name="Henrissat B."/>
            <person name="Morin E."/>
            <person name="Kohler A."/>
            <person name="Barry K."/>
            <person name="LaButti K."/>
            <person name="Morin E."/>
            <person name="Salamov A."/>
            <person name="Lipzen A."/>
            <person name="Mereny Z."/>
            <person name="Hegedus B."/>
            <person name="Baldrian P."/>
            <person name="Stursova M."/>
            <person name="Weitz H."/>
            <person name="Taylor A."/>
            <person name="Grigoriev I.V."/>
            <person name="Nagy L.G."/>
            <person name="Martin F."/>
            <person name="Kauserud H."/>
        </authorList>
    </citation>
    <scope>NUCLEOTIDE SEQUENCE</scope>
    <source>
        <strain evidence="1">CBHHK182m</strain>
    </source>
</reference>
<evidence type="ECO:0000313" key="1">
    <source>
        <dbReference type="EMBL" id="KAJ7693475.1"/>
    </source>
</evidence>
<name>A0AAD7DL94_9AGAR</name>
<gene>
    <name evidence="1" type="ORF">B0H16DRAFT_1486052</name>
</gene>
<protein>
    <submittedName>
        <fullName evidence="1">Uncharacterized protein</fullName>
    </submittedName>
</protein>
<organism evidence="1 2">
    <name type="scientific">Mycena metata</name>
    <dbReference type="NCBI Taxonomy" id="1033252"/>
    <lineage>
        <taxon>Eukaryota</taxon>
        <taxon>Fungi</taxon>
        <taxon>Dikarya</taxon>
        <taxon>Basidiomycota</taxon>
        <taxon>Agaricomycotina</taxon>
        <taxon>Agaricomycetes</taxon>
        <taxon>Agaricomycetidae</taxon>
        <taxon>Agaricales</taxon>
        <taxon>Marasmiineae</taxon>
        <taxon>Mycenaceae</taxon>
        <taxon>Mycena</taxon>
    </lineage>
</organism>
<keyword evidence="2" id="KW-1185">Reference proteome</keyword>
<proteinExistence type="predicted"/>
<sequence>MLQCLLQSKLKLKNVMADKMLLELIAGDFEDNSDTKSECSHGFMSMHVHISHAKQHKEGEEDKQMSVKTLWTMKWILLNLTFENLECSREDTSRWKNLLSNVLLFGLDELQILVAEALHNPLCIEAMSGSFLMLTHPFNLLQALQYVVIVLASHFTGLCPGSIFTTRHTKTFLKLKVHAFHAGIPGIDGCLGHQTGQVNDRLQNLFAYLGGYVLALGIIRKELVGFETAQEVFESDGRELNWVNPKLSAFRTQLS</sequence>
<accession>A0AAD7DL94</accession>
<dbReference type="AlphaFoldDB" id="A0AAD7DL94"/>